<evidence type="ECO:0000256" key="1">
    <source>
        <dbReference type="SAM" id="MobiDB-lite"/>
    </source>
</evidence>
<gene>
    <name evidence="2" type="ORF">HMPREF0044_1053</name>
</gene>
<keyword evidence="3" id="KW-1185">Reference proteome</keyword>
<dbReference type="EMBL" id="ACFG01000030">
    <property type="protein sequence ID" value="EEH64034.1"/>
    <property type="molecule type" value="Genomic_DNA"/>
</dbReference>
<name>C0W0H5_9ACTO</name>
<sequence>MGFGLDYLGMKRTAKIIIASMALIALLAFNKELREIPIPNQWEKYLQKAKAKQEAIKNRPRELKSDFRGTDEDTEDGLEN</sequence>
<evidence type="ECO:0000313" key="2">
    <source>
        <dbReference type="EMBL" id="EEH64034.1"/>
    </source>
</evidence>
<reference evidence="2 3" key="1">
    <citation type="submission" date="2009-01" db="EMBL/GenBank/DDBJ databases">
        <authorList>
            <person name="Qin X."/>
            <person name="Bachman B."/>
            <person name="Battles P."/>
            <person name="Bell A."/>
            <person name="Bess C."/>
            <person name="Bickham C."/>
            <person name="Chaboub L."/>
            <person name="Chen D."/>
            <person name="Coyle M."/>
            <person name="Deiros D.R."/>
            <person name="Dinh H."/>
            <person name="Forbes L."/>
            <person name="Fowler G."/>
            <person name="Francisco L."/>
            <person name="Fu Q."/>
            <person name="Gubbala S."/>
            <person name="Hale W."/>
            <person name="Han Y."/>
            <person name="Hemphill L."/>
            <person name="Highlander S.K."/>
            <person name="Hirani K."/>
            <person name="Hogues M."/>
            <person name="Jackson L."/>
            <person name="Jakkamsetti A."/>
            <person name="Javaid M."/>
            <person name="Jiang H."/>
            <person name="Korchina V."/>
            <person name="Kovar C."/>
            <person name="Lara F."/>
            <person name="Lee S."/>
            <person name="Mata R."/>
            <person name="Mathew T."/>
            <person name="Moen C."/>
            <person name="Morales K."/>
            <person name="Munidasa M."/>
            <person name="Nazareth L."/>
            <person name="Ngo R."/>
            <person name="Nguyen L."/>
            <person name="Okwuonu G."/>
            <person name="Ongeri F."/>
            <person name="Patil S."/>
            <person name="Petrosino J."/>
            <person name="Pham C."/>
            <person name="Pham P."/>
            <person name="Pu L.-L."/>
            <person name="Puazo M."/>
            <person name="Raj R."/>
            <person name="Reid J."/>
            <person name="Rouhana J."/>
            <person name="Saada N."/>
            <person name="Shang Y."/>
            <person name="Simmons D."/>
            <person name="Thornton R."/>
            <person name="Warren J."/>
            <person name="Weissenberger G."/>
            <person name="Zhang J."/>
            <person name="Zhang L."/>
            <person name="Zhou C."/>
            <person name="Zhu D."/>
            <person name="Muzny D."/>
            <person name="Worley K."/>
            <person name="Gibbs R."/>
        </authorList>
    </citation>
    <scope>NUCLEOTIDE SEQUENCE [LARGE SCALE GENOMIC DNA]</scope>
    <source>
        <strain evidence="2 3">DSM 15436</strain>
    </source>
</reference>
<protein>
    <submittedName>
        <fullName evidence="2">Uncharacterized protein</fullName>
    </submittedName>
</protein>
<dbReference type="STRING" id="525245.HMPREF0044_1053"/>
<organism evidence="2 3">
    <name type="scientific">Gleimia coleocanis DSM 15436</name>
    <dbReference type="NCBI Taxonomy" id="525245"/>
    <lineage>
        <taxon>Bacteria</taxon>
        <taxon>Bacillati</taxon>
        <taxon>Actinomycetota</taxon>
        <taxon>Actinomycetes</taxon>
        <taxon>Actinomycetales</taxon>
        <taxon>Actinomycetaceae</taxon>
        <taxon>Gleimia</taxon>
    </lineage>
</organism>
<proteinExistence type="predicted"/>
<dbReference type="HOGENOM" id="CLU_2581777_0_0_11"/>
<evidence type="ECO:0000313" key="3">
    <source>
        <dbReference type="Proteomes" id="UP000010301"/>
    </source>
</evidence>
<feature type="region of interest" description="Disordered" evidence="1">
    <location>
        <begin position="56"/>
        <end position="80"/>
    </location>
</feature>
<comment type="caution">
    <text evidence="2">The sequence shown here is derived from an EMBL/GenBank/DDBJ whole genome shotgun (WGS) entry which is preliminary data.</text>
</comment>
<dbReference type="AlphaFoldDB" id="C0W0H5"/>
<dbReference type="Proteomes" id="UP000010301">
    <property type="component" value="Unassembled WGS sequence"/>
</dbReference>
<feature type="compositionally biased region" description="Basic and acidic residues" evidence="1">
    <location>
        <begin position="56"/>
        <end position="71"/>
    </location>
</feature>
<accession>C0W0H5</accession>